<feature type="compositionally biased region" description="Low complexity" evidence="1">
    <location>
        <begin position="1"/>
        <end position="10"/>
    </location>
</feature>
<dbReference type="Proteomes" id="UP000823388">
    <property type="component" value="Chromosome 4N"/>
</dbReference>
<keyword evidence="3" id="KW-1185">Reference proteome</keyword>
<proteinExistence type="predicted"/>
<protein>
    <submittedName>
        <fullName evidence="2">Uncharacterized protein</fullName>
    </submittedName>
</protein>
<evidence type="ECO:0000313" key="2">
    <source>
        <dbReference type="EMBL" id="KAG2606028.1"/>
    </source>
</evidence>
<comment type="caution">
    <text evidence="2">The sequence shown here is derived from an EMBL/GenBank/DDBJ whole genome shotgun (WGS) entry which is preliminary data.</text>
</comment>
<dbReference type="EMBL" id="CM029044">
    <property type="protein sequence ID" value="KAG2606028.1"/>
    <property type="molecule type" value="Genomic_DNA"/>
</dbReference>
<reference evidence="2" key="1">
    <citation type="submission" date="2020-05" db="EMBL/GenBank/DDBJ databases">
        <title>WGS assembly of Panicum virgatum.</title>
        <authorList>
            <person name="Lovell J.T."/>
            <person name="Jenkins J."/>
            <person name="Shu S."/>
            <person name="Juenger T.E."/>
            <person name="Schmutz J."/>
        </authorList>
    </citation>
    <scope>NUCLEOTIDE SEQUENCE</scope>
    <source>
        <strain evidence="2">AP13</strain>
    </source>
</reference>
<gene>
    <name evidence="2" type="ORF">PVAP13_4NG146171</name>
</gene>
<evidence type="ECO:0000256" key="1">
    <source>
        <dbReference type="SAM" id="MobiDB-lite"/>
    </source>
</evidence>
<accession>A0A8T0T8V1</accession>
<sequence length="199" mass="20332">MPGATRGWRAAARRRRTPSYAATPLGRRRRRCTPGAGPGSGCRRRPCGRTGHVPPPPGRPHGPVCSGRGRVVLLGPFCRRSSVPGRGGCPSSVPGSRPGASSAPGRASVPGRRPGASSAPGRGPRRCRCRLPAAHAAQAVAHRDPARAAASLAAAQVVTPAAQVQAFAGPHPQPHPAVMLAAAAPMFAPFWTPPAPPSQ</sequence>
<feature type="region of interest" description="Disordered" evidence="1">
    <location>
        <begin position="1"/>
        <end position="65"/>
    </location>
</feature>
<feature type="region of interest" description="Disordered" evidence="1">
    <location>
        <begin position="83"/>
        <end position="126"/>
    </location>
</feature>
<organism evidence="2 3">
    <name type="scientific">Panicum virgatum</name>
    <name type="common">Blackwell switchgrass</name>
    <dbReference type="NCBI Taxonomy" id="38727"/>
    <lineage>
        <taxon>Eukaryota</taxon>
        <taxon>Viridiplantae</taxon>
        <taxon>Streptophyta</taxon>
        <taxon>Embryophyta</taxon>
        <taxon>Tracheophyta</taxon>
        <taxon>Spermatophyta</taxon>
        <taxon>Magnoliopsida</taxon>
        <taxon>Liliopsida</taxon>
        <taxon>Poales</taxon>
        <taxon>Poaceae</taxon>
        <taxon>PACMAD clade</taxon>
        <taxon>Panicoideae</taxon>
        <taxon>Panicodae</taxon>
        <taxon>Paniceae</taxon>
        <taxon>Panicinae</taxon>
        <taxon>Panicum</taxon>
        <taxon>Panicum sect. Hiantes</taxon>
    </lineage>
</organism>
<evidence type="ECO:0000313" key="3">
    <source>
        <dbReference type="Proteomes" id="UP000823388"/>
    </source>
</evidence>
<name>A0A8T0T8V1_PANVG</name>
<dbReference type="AlphaFoldDB" id="A0A8T0T8V1"/>